<comment type="caution">
    <text evidence="1">The sequence shown here is derived from an EMBL/GenBank/DDBJ whole genome shotgun (WGS) entry which is preliminary data.</text>
</comment>
<evidence type="ECO:0000313" key="2">
    <source>
        <dbReference type="Proteomes" id="UP001168357"/>
    </source>
</evidence>
<organism evidence="1 2">
    <name type="scientific">Bacillus thuringiensis</name>
    <dbReference type="NCBI Taxonomy" id="1428"/>
    <lineage>
        <taxon>Bacteria</taxon>
        <taxon>Bacillati</taxon>
        <taxon>Bacillota</taxon>
        <taxon>Bacilli</taxon>
        <taxon>Bacillales</taxon>
        <taxon>Bacillaceae</taxon>
        <taxon>Bacillus</taxon>
        <taxon>Bacillus cereus group</taxon>
    </lineage>
</organism>
<dbReference type="EMBL" id="VIGY01000012">
    <property type="protein sequence ID" value="MDN7077722.1"/>
    <property type="molecule type" value="Genomic_DNA"/>
</dbReference>
<reference evidence="1" key="1">
    <citation type="submission" date="2019-07" db="EMBL/GenBank/DDBJ databases">
        <title>Draft Genome Sequence of Bacillus thuringiensis Strain S906, an Isolate Toxic for Coleopteran and Lepidopteran.</title>
        <authorList>
            <person name="Grynberg P."/>
            <person name="Martins E.S."/>
            <person name="Queiroz P.R."/>
            <person name="Togawa R.C."/>
            <person name="Martins N.F."/>
            <person name="Praca L.B."/>
            <person name="Fiuza V."/>
            <person name="Ramos F."/>
            <person name="Silva E."/>
            <person name="Monnerat R.G."/>
        </authorList>
    </citation>
    <scope>NUCLEOTIDE SEQUENCE</scope>
    <source>
        <strain evidence="1">S906</strain>
    </source>
</reference>
<gene>
    <name evidence="1" type="ORF">FLM80_11465</name>
</gene>
<name>A0AAP4Q4T9_BACTU</name>
<evidence type="ECO:0000313" key="1">
    <source>
        <dbReference type="EMBL" id="MDN7077722.1"/>
    </source>
</evidence>
<protein>
    <submittedName>
        <fullName evidence="1">Uncharacterized protein</fullName>
    </submittedName>
</protein>
<dbReference type="AlphaFoldDB" id="A0AAP4Q4T9"/>
<accession>A0AAP4Q4T9</accession>
<proteinExistence type="predicted"/>
<dbReference type="Proteomes" id="UP001168357">
    <property type="component" value="Unassembled WGS sequence"/>
</dbReference>
<sequence>MFKTIDTNQKDVKLTVFSSDEKSFMVTATLVEKAGHAFLINSKFTQSDSKEIVEYLKKTTYL</sequence>